<sequence>MARGPRLPLGSAARPDELWVRVPVVALHQRQTLRRPDCGSPDSRGKGFRAMDGNASQSTAKITLKQVSFGFYRLLFGFLVPPLTVQPTCSVILSENPIRRHQKVKQRAKEKTPRGSTVDPVQISLQRNPKPCDPGSTLFHISVKAVEADLGNKLKHFTHGINPDTKGQGHKECILRCKDEKAAKTKTKKAEKSPPSTKRPMNGAKLEKEEGFFDALQCLDSEFQRQSVQSARRHSRKEADKPWELLSLMRSQGWLPQEGAVRQILCADPCCETCNTMALEIQQLLGENTLISPTSGDTSQGSSCLEVLPMSNVPFEQSLELRSPHSKDLSVPSATLTVSQKSLAQSVAQSPSAAGIHDYWAEHLRLRQGFQVPEVPSGTEEPRILVNLQEMMQSNLSLICGNQVQQPLSPQVSLLPLKQEITTLTHSVALPMVTVLPAHLPFLSPEVLRLLEVHVKKWMHFQRWGLPRRVEESLRQLMPNPPLVYQTVYNQPVSFVHNNTSHFSVEKCGTILYQNWGSGMAGQPTQAFWVSEWCVTDPEQRHLYQQIPSHKALALPSSALKELSGLYLMSGQQASDSVGPVQPKYSQLFCGLPSLHSESLVDTFLASQGLSNDESMSKPHLKDPFLLKDPKELSFLPLLPETPTQSTPLSSLSCQDCVAPSDHQQAHINVPFLTLDECEALEWHLLQRQLQLQWDLPDVFQRDQHVQSPVQCKPGDKAQSSETLKTSWSGQPVSVLTREPVFPQHTRRLLEYHLQRQLIHHRWGLPQKIQQSIQLLRSPTNQQTIPWSSTALDSVNGPQPTSLEATGADDPFSPIVDPLSVPMPHLFDKAKAILQGHIASRCGQIHQGNIPASVYRSWECIIPGGLEVTPFSCILESKPLELQAAADQDLQQEVIPGMPEALDQQQQVSPKAVVEHPKLPRVLSEAAIEKLEMTLRHKYLAFLSGLPALYCVSPSRVMAPATTSITSPAMVTEMVPEPVQFSTEPVTQVTSPEEQGPSPGPGFQEANEALSNTAEEFQADEQVEGVIEMLPIESETEPERPSSLGEHILAKMNFHLRKKILEAQIGIPIKARESREQVVGMSEDVCTQESLESLNNQGQSLLQELPIPPNVPCAPDPEWLHLKEQLATELKAVHQKQKQPSCSIVPHGSVHGASSISVSGDMTEAQVLCVQLEASVNNPSLGEPWSPEPRSPEPHMPDKSKDSAQVPTLAEKREEPGKPILVGDHGEGDAGFTLSSTRGKSHSVEGQRPEGILLNRTPRSPWQRRHRFHLDASCQHSPKHCPQPKLPELPPGGVPKGKDSQKKDLQDSQAKLSVTLKPARVPENAQPVVPQASRGQTFLGQLTVGKPLEGRVLQGQVFQRQVVQGRTHTRPSLPEYGLRNKIKSLLHCVIPQTKGKRHEASISSASEKVARTRKENVEKSLAPAKRPRGRTKAEKTRGDLKAQFPPAKKQMGLAFMDVTHSPDSKLRHHSRSHQLHLASVLGTPRHCPRHCPRGACATQPKNSP</sequence>
<dbReference type="Pfam" id="PF14650">
    <property type="entry name" value="FAM75"/>
    <property type="match status" value="1"/>
</dbReference>
<evidence type="ECO:0000256" key="6">
    <source>
        <dbReference type="SAM" id="MobiDB-lite"/>
    </source>
</evidence>
<dbReference type="PANTHER" id="PTHR21859:SF15">
    <property type="entry name" value="PROTEIN SPATA31F1-RELATED"/>
    <property type="match status" value="1"/>
</dbReference>
<evidence type="ECO:0000259" key="8">
    <source>
        <dbReference type="Pfam" id="PF15371"/>
    </source>
</evidence>
<evidence type="ECO:0000259" key="7">
    <source>
        <dbReference type="Pfam" id="PF14650"/>
    </source>
</evidence>
<comment type="subcellular location">
    <subcellularLocation>
        <location evidence="1">Membrane</location>
        <topology evidence="1">Single-pass membrane protein</topology>
    </subcellularLocation>
</comment>
<dbReference type="Proteomes" id="UP001214576">
    <property type="component" value="Unassembled WGS sequence"/>
</dbReference>
<evidence type="ECO:0000256" key="5">
    <source>
        <dbReference type="ARBA" id="ARBA00035009"/>
    </source>
</evidence>
<feature type="region of interest" description="Disordered" evidence="6">
    <location>
        <begin position="184"/>
        <end position="204"/>
    </location>
</feature>
<keyword evidence="2" id="KW-0812">Transmembrane</keyword>
<dbReference type="GO" id="GO:0016020">
    <property type="term" value="C:membrane"/>
    <property type="evidence" value="ECO:0007669"/>
    <property type="project" value="UniProtKB-SubCell"/>
</dbReference>
<evidence type="ECO:0000256" key="3">
    <source>
        <dbReference type="ARBA" id="ARBA00022989"/>
    </source>
</evidence>
<protein>
    <recommendedName>
        <fullName evidence="11">Protein FAM205A</fullName>
    </recommendedName>
</protein>
<evidence type="ECO:0000256" key="2">
    <source>
        <dbReference type="ARBA" id="ARBA00022692"/>
    </source>
</evidence>
<feature type="compositionally biased region" description="Basic and acidic residues" evidence="6">
    <location>
        <begin position="1408"/>
        <end position="1418"/>
    </location>
</feature>
<feature type="region of interest" description="Disordered" evidence="6">
    <location>
        <begin position="1273"/>
        <end position="1307"/>
    </location>
</feature>
<dbReference type="InterPro" id="IPR027970">
    <property type="entry name" value="SPATA31-like"/>
</dbReference>
<reference evidence="9" key="1">
    <citation type="submission" date="2022-03" db="EMBL/GenBank/DDBJ databases">
        <title>Genomic analyses of argali, domestic sheep and their hybrids provide insights into chromosomal evolution, heterosis and genetic basis of agronomic traits.</title>
        <authorList>
            <person name="Li M."/>
        </authorList>
    </citation>
    <scope>NUCLEOTIDE SEQUENCE</scope>
    <source>
        <strain evidence="9">CAU-MHL-2022a</strain>
        <tissue evidence="9">Skin</tissue>
    </source>
</reference>
<evidence type="ECO:0008006" key="11">
    <source>
        <dbReference type="Google" id="ProtNLM"/>
    </source>
</evidence>
<feature type="domain" description="SPATA31" evidence="7">
    <location>
        <begin position="643"/>
        <end position="779"/>
    </location>
</feature>
<feature type="region of interest" description="Disordered" evidence="6">
    <location>
        <begin position="1395"/>
        <end position="1437"/>
    </location>
</feature>
<comment type="similarity">
    <text evidence="5">Belongs to the SPATA31 family.</text>
</comment>
<gene>
    <name evidence="9" type="ORF">MG293_007596</name>
</gene>
<feature type="region of interest" description="Disordered" evidence="6">
    <location>
        <begin position="1485"/>
        <end position="1504"/>
    </location>
</feature>
<feature type="compositionally biased region" description="Pro residues" evidence="6">
    <location>
        <begin position="1284"/>
        <end position="1293"/>
    </location>
</feature>
<name>A0AAD4YCE5_OVIAM</name>
<comment type="caution">
    <text evidence="9">The sequence shown here is derived from an EMBL/GenBank/DDBJ whole genome shotgun (WGS) entry which is preliminary data.</text>
</comment>
<feature type="region of interest" description="Disordered" evidence="6">
    <location>
        <begin position="982"/>
        <end position="1006"/>
    </location>
</feature>
<keyword evidence="3" id="KW-1133">Transmembrane helix</keyword>
<feature type="region of interest" description="Disordered" evidence="6">
    <location>
        <begin position="1178"/>
        <end position="1260"/>
    </location>
</feature>
<keyword evidence="4" id="KW-0472">Membrane</keyword>
<feature type="compositionally biased region" description="Polar residues" evidence="6">
    <location>
        <begin position="718"/>
        <end position="729"/>
    </location>
</feature>
<feature type="region of interest" description="Disordered" evidence="6">
    <location>
        <begin position="707"/>
        <end position="729"/>
    </location>
</feature>
<dbReference type="PANTHER" id="PTHR21859">
    <property type="entry name" value="ACROSOME-SPECIFIC PROTEIN"/>
    <property type="match status" value="1"/>
</dbReference>
<keyword evidence="10" id="KW-1185">Reference proteome</keyword>
<organism evidence="9 10">
    <name type="scientific">Ovis ammon polii</name>
    <dbReference type="NCBI Taxonomy" id="230172"/>
    <lineage>
        <taxon>Eukaryota</taxon>
        <taxon>Metazoa</taxon>
        <taxon>Chordata</taxon>
        <taxon>Craniata</taxon>
        <taxon>Vertebrata</taxon>
        <taxon>Euteleostomi</taxon>
        <taxon>Mammalia</taxon>
        <taxon>Eutheria</taxon>
        <taxon>Laurasiatheria</taxon>
        <taxon>Artiodactyla</taxon>
        <taxon>Ruminantia</taxon>
        <taxon>Pecora</taxon>
        <taxon>Bovidae</taxon>
        <taxon>Caprinae</taxon>
        <taxon>Ovis</taxon>
    </lineage>
</organism>
<evidence type="ECO:0000256" key="1">
    <source>
        <dbReference type="ARBA" id="ARBA00004167"/>
    </source>
</evidence>
<evidence type="ECO:0000313" key="9">
    <source>
        <dbReference type="EMBL" id="KAI4542217.1"/>
    </source>
</evidence>
<feature type="compositionally biased region" description="Basic and acidic residues" evidence="6">
    <location>
        <begin position="1296"/>
        <end position="1306"/>
    </location>
</feature>
<evidence type="ECO:0000313" key="10">
    <source>
        <dbReference type="Proteomes" id="UP001214576"/>
    </source>
</evidence>
<dbReference type="InterPro" id="IPR039509">
    <property type="entry name" value="SPATA31"/>
</dbReference>
<dbReference type="EMBL" id="JAKZEL010000007">
    <property type="protein sequence ID" value="KAI4542217.1"/>
    <property type="molecule type" value="Genomic_DNA"/>
</dbReference>
<evidence type="ECO:0000256" key="4">
    <source>
        <dbReference type="ARBA" id="ARBA00023136"/>
    </source>
</evidence>
<feature type="domain" description="SPATA31-like" evidence="8">
    <location>
        <begin position="225"/>
        <end position="304"/>
    </location>
</feature>
<accession>A0AAD4YCE5</accession>
<feature type="compositionally biased region" description="Low complexity" evidence="6">
    <location>
        <begin position="991"/>
        <end position="1005"/>
    </location>
</feature>
<proteinExistence type="inferred from homology"/>
<dbReference type="Pfam" id="PF15371">
    <property type="entry name" value="DUF4599"/>
    <property type="match status" value="1"/>
</dbReference>
<feature type="compositionally biased region" description="Basic and acidic residues" evidence="6">
    <location>
        <begin position="1190"/>
        <end position="1202"/>
    </location>
</feature>